<dbReference type="SUPFAM" id="SSF89550">
    <property type="entry name" value="PHP domain-like"/>
    <property type="match status" value="1"/>
</dbReference>
<sequence>MTRGPFSANTHVHVPPNASSDDTLDSLLAQARTEGLEVIGTSNFFDLQVLPRFVERTRAAGLYPLAGTEVITVDADLEARGWTVNDPQNPGRYYLQGRGLSVALAAAGASPIGQGIRAANDRRAEEQVALMSRLVADAGLPNDVTAAMIAAALAGRSDVPAAWVSLQERHIARAFADLLLGLAPGDRVTVLGRLIGASTDIPDAGDLQNALRAALLKHGRPAFVADSPVPFADGVAHVLALGGIPTYCAVGDGATPICDYEAPAVDLARRIRDAGFHAAELITVRNTRTCVEEYVAAFLDAGLIVMAGSEHNTPNRLPLALTCVDGPIPEAAAAAFQEGTAIVAAHQALVAAGEAGFVDGAGDLVDGGRRTELAGHGRDLIAAALA</sequence>
<dbReference type="EMBL" id="CP060789">
    <property type="protein sequence ID" value="QNP55505.1"/>
    <property type="molecule type" value="Genomic_DNA"/>
</dbReference>
<keyword evidence="3" id="KW-1185">Reference proteome</keyword>
<dbReference type="KEGG" id="tdf:H9L22_15145"/>
<organism evidence="2 3">
    <name type="scientific">Tessaracoccus defluvii</name>
    <dbReference type="NCBI Taxonomy" id="1285901"/>
    <lineage>
        <taxon>Bacteria</taxon>
        <taxon>Bacillati</taxon>
        <taxon>Actinomycetota</taxon>
        <taxon>Actinomycetes</taxon>
        <taxon>Propionibacteriales</taxon>
        <taxon>Propionibacteriaceae</taxon>
        <taxon>Tessaracoccus</taxon>
    </lineage>
</organism>
<proteinExistence type="predicted"/>
<dbReference type="AlphaFoldDB" id="A0A7H0H4N9"/>
<evidence type="ECO:0008006" key="4">
    <source>
        <dbReference type="Google" id="ProtNLM"/>
    </source>
</evidence>
<name>A0A7H0H4N9_9ACTN</name>
<dbReference type="Proteomes" id="UP000516117">
    <property type="component" value="Chromosome"/>
</dbReference>
<dbReference type="InterPro" id="IPR016195">
    <property type="entry name" value="Pol/histidinol_Pase-like"/>
</dbReference>
<gene>
    <name evidence="2" type="ORF">H9L22_15145</name>
</gene>
<reference evidence="2 3" key="1">
    <citation type="submission" date="2020-08" db="EMBL/GenBank/DDBJ databases">
        <title>Genome sequence of Tessaracoccus defluvii JCM 17540T.</title>
        <authorList>
            <person name="Hyun D.-W."/>
            <person name="Bae J.-W."/>
        </authorList>
    </citation>
    <scope>NUCLEOTIDE SEQUENCE [LARGE SCALE GENOMIC DNA]</scope>
    <source>
        <strain evidence="2 3">JCM 17540</strain>
    </source>
</reference>
<evidence type="ECO:0000256" key="1">
    <source>
        <dbReference type="SAM" id="MobiDB-lite"/>
    </source>
</evidence>
<evidence type="ECO:0000313" key="2">
    <source>
        <dbReference type="EMBL" id="QNP55505.1"/>
    </source>
</evidence>
<evidence type="ECO:0000313" key="3">
    <source>
        <dbReference type="Proteomes" id="UP000516117"/>
    </source>
</evidence>
<dbReference type="RefSeq" id="WP_187720635.1">
    <property type="nucleotide sequence ID" value="NZ_BAABBL010000009.1"/>
</dbReference>
<accession>A0A7H0H4N9</accession>
<feature type="region of interest" description="Disordered" evidence="1">
    <location>
        <begin position="1"/>
        <end position="22"/>
    </location>
</feature>
<protein>
    <recommendedName>
        <fullName evidence="4">PHP domain-containing protein</fullName>
    </recommendedName>
</protein>